<keyword evidence="4" id="KW-1133">Transmembrane helix</keyword>
<reference evidence="6 7" key="1">
    <citation type="submission" date="2020-10" db="EMBL/GenBank/DDBJ databases">
        <title>Phylogeny of dyella-like bacteria.</title>
        <authorList>
            <person name="Fu J."/>
        </authorList>
    </citation>
    <scope>NUCLEOTIDE SEQUENCE [LARGE SCALE GENOMIC DNA]</scope>
    <source>
        <strain evidence="6 7">BB4</strain>
    </source>
</reference>
<dbReference type="Pfam" id="PF01553">
    <property type="entry name" value="Acyltransferase"/>
    <property type="match status" value="1"/>
</dbReference>
<feature type="domain" description="Phospholipid/glycerol acyltransferase" evidence="5">
    <location>
        <begin position="95"/>
        <end position="203"/>
    </location>
</feature>
<keyword evidence="2" id="KW-0808">Transferase</keyword>
<evidence type="ECO:0000256" key="1">
    <source>
        <dbReference type="ARBA" id="ARBA00005189"/>
    </source>
</evidence>
<keyword evidence="4" id="KW-0812">Transmembrane</keyword>
<dbReference type="SMART" id="SM00563">
    <property type="entry name" value="PlsC"/>
    <property type="match status" value="1"/>
</dbReference>
<proteinExistence type="predicted"/>
<keyword evidence="7" id="KW-1185">Reference proteome</keyword>
<keyword evidence="3 6" id="KW-0012">Acyltransferase</keyword>
<gene>
    <name evidence="6" type="ORF">ISS97_11095</name>
</gene>
<dbReference type="GO" id="GO:0016746">
    <property type="term" value="F:acyltransferase activity"/>
    <property type="evidence" value="ECO:0007669"/>
    <property type="project" value="UniProtKB-KW"/>
</dbReference>
<dbReference type="PANTHER" id="PTHR10434:SF66">
    <property type="entry name" value="PHOSPHOLIPID_GLYCEROL ACYLTRANSFERASE DOMAIN-CONTAINING PROTEIN"/>
    <property type="match status" value="1"/>
</dbReference>
<protein>
    <submittedName>
        <fullName evidence="6">1-acyl-sn-glycerol-3-phosphate acyltransferase</fullName>
    </submittedName>
</protein>
<feature type="transmembrane region" description="Helical" evidence="4">
    <location>
        <begin position="20"/>
        <end position="48"/>
    </location>
</feature>
<dbReference type="EMBL" id="JADIKD010000010">
    <property type="protein sequence ID" value="MFK2917807.1"/>
    <property type="molecule type" value="Genomic_DNA"/>
</dbReference>
<dbReference type="InterPro" id="IPR002123">
    <property type="entry name" value="Plipid/glycerol_acylTrfase"/>
</dbReference>
<dbReference type="SUPFAM" id="SSF69593">
    <property type="entry name" value="Glycerol-3-phosphate (1)-acyltransferase"/>
    <property type="match status" value="1"/>
</dbReference>
<evidence type="ECO:0000256" key="3">
    <source>
        <dbReference type="ARBA" id="ARBA00023315"/>
    </source>
</evidence>
<dbReference type="PANTHER" id="PTHR10434">
    <property type="entry name" value="1-ACYL-SN-GLYCEROL-3-PHOSPHATE ACYLTRANSFERASE"/>
    <property type="match status" value="1"/>
</dbReference>
<evidence type="ECO:0000259" key="5">
    <source>
        <dbReference type="SMART" id="SM00563"/>
    </source>
</evidence>
<sequence length="264" mass="29402">MDLAAAPLSARRRDFYPWRLVATGLSFLFFGIGGLLLRLVWFPLLSLLPGGPLAHRRRVRAAISRAFWLHAQFMYRTGVLTFEVDGAERLGRPGQMVIANHPSLIDVVFLISQIRDANCIVKQGLWRNPCMRGPISTAEYISNNGSPEMLEQAADVLREGQTLVVFPEGTRTTPGQAPVFHRGAAAIALRGARVITPVFITVRPTTLTKAEPWYSIPYRRTQVRLRVGADIDPATFNADAPLPIASRRLNEHLQHLYLKELASS</sequence>
<evidence type="ECO:0000256" key="2">
    <source>
        <dbReference type="ARBA" id="ARBA00022679"/>
    </source>
</evidence>
<dbReference type="CDD" id="cd07989">
    <property type="entry name" value="LPLAT_AGPAT-like"/>
    <property type="match status" value="1"/>
</dbReference>
<organism evidence="6 7">
    <name type="scientific">Dyella koreensis</name>
    <dbReference type="NCBI Taxonomy" id="311235"/>
    <lineage>
        <taxon>Bacteria</taxon>
        <taxon>Pseudomonadati</taxon>
        <taxon>Pseudomonadota</taxon>
        <taxon>Gammaproteobacteria</taxon>
        <taxon>Lysobacterales</taxon>
        <taxon>Rhodanobacteraceae</taxon>
        <taxon>Dyella</taxon>
    </lineage>
</organism>
<dbReference type="Proteomes" id="UP001620408">
    <property type="component" value="Unassembled WGS sequence"/>
</dbReference>
<comment type="pathway">
    <text evidence="1">Lipid metabolism.</text>
</comment>
<name>A0ABW8K7V5_9GAMM</name>
<dbReference type="RefSeq" id="WP_379986626.1">
    <property type="nucleotide sequence ID" value="NZ_JADIKD010000010.1"/>
</dbReference>
<evidence type="ECO:0000256" key="4">
    <source>
        <dbReference type="SAM" id="Phobius"/>
    </source>
</evidence>
<evidence type="ECO:0000313" key="7">
    <source>
        <dbReference type="Proteomes" id="UP001620408"/>
    </source>
</evidence>
<evidence type="ECO:0000313" key="6">
    <source>
        <dbReference type="EMBL" id="MFK2917807.1"/>
    </source>
</evidence>
<keyword evidence="4" id="KW-0472">Membrane</keyword>
<comment type="caution">
    <text evidence="6">The sequence shown here is derived from an EMBL/GenBank/DDBJ whole genome shotgun (WGS) entry which is preliminary data.</text>
</comment>
<accession>A0ABW8K7V5</accession>